<name>A0ABN1MGJ9_9FLAO</name>
<dbReference type="Proteomes" id="UP001500507">
    <property type="component" value="Unassembled WGS sequence"/>
</dbReference>
<comment type="caution">
    <text evidence="1">The sequence shown here is derived from an EMBL/GenBank/DDBJ whole genome shotgun (WGS) entry which is preliminary data.</text>
</comment>
<dbReference type="EMBL" id="BAAAFG010000012">
    <property type="protein sequence ID" value="GAA0871936.1"/>
    <property type="molecule type" value="Genomic_DNA"/>
</dbReference>
<keyword evidence="2" id="KW-1185">Reference proteome</keyword>
<sequence>MKVSFLTKEESKRQQEEDFLALSQSERMVAFFNLIRQSKRYFPTKSSMPEFEKSNFVIEIKSKINDSSL</sequence>
<evidence type="ECO:0000313" key="2">
    <source>
        <dbReference type="Proteomes" id="UP001500507"/>
    </source>
</evidence>
<reference evidence="1 2" key="1">
    <citation type="journal article" date="2019" name="Int. J. Syst. Evol. Microbiol.">
        <title>The Global Catalogue of Microorganisms (GCM) 10K type strain sequencing project: providing services to taxonomists for standard genome sequencing and annotation.</title>
        <authorList>
            <consortium name="The Broad Institute Genomics Platform"/>
            <consortium name="The Broad Institute Genome Sequencing Center for Infectious Disease"/>
            <person name="Wu L."/>
            <person name="Ma J."/>
        </authorList>
    </citation>
    <scope>NUCLEOTIDE SEQUENCE [LARGE SCALE GENOMIC DNA]</scope>
    <source>
        <strain evidence="1 2">JCM 16082</strain>
    </source>
</reference>
<evidence type="ECO:0000313" key="1">
    <source>
        <dbReference type="EMBL" id="GAA0871936.1"/>
    </source>
</evidence>
<dbReference type="RefSeq" id="WP_343764753.1">
    <property type="nucleotide sequence ID" value="NZ_BAAAFG010000012.1"/>
</dbReference>
<protein>
    <submittedName>
        <fullName evidence="1">Uncharacterized protein</fullName>
    </submittedName>
</protein>
<gene>
    <name evidence="1" type="ORF">GCM10009117_10820</name>
</gene>
<proteinExistence type="predicted"/>
<accession>A0ABN1MGJ9</accession>
<organism evidence="1 2">
    <name type="scientific">Gangjinia marincola</name>
    <dbReference type="NCBI Taxonomy" id="578463"/>
    <lineage>
        <taxon>Bacteria</taxon>
        <taxon>Pseudomonadati</taxon>
        <taxon>Bacteroidota</taxon>
        <taxon>Flavobacteriia</taxon>
        <taxon>Flavobacteriales</taxon>
        <taxon>Flavobacteriaceae</taxon>
        <taxon>Gangjinia</taxon>
    </lineage>
</organism>